<protein>
    <recommendedName>
        <fullName evidence="5">Secreted protein</fullName>
    </recommendedName>
</protein>
<comment type="caution">
    <text evidence="3">The sequence shown here is derived from an EMBL/GenBank/DDBJ whole genome shotgun (WGS) entry which is preliminary data.</text>
</comment>
<feature type="region of interest" description="Disordered" evidence="1">
    <location>
        <begin position="241"/>
        <end position="263"/>
    </location>
</feature>
<sequence length="263" mass="27106">MKRRKLFTLAAATAGFTVLPGIAQAREGIDTGLDADGAGDLAYLESAFERHRGGYNGRPPEADLGEMREVLTLLAAVLRRPRPARDRTDLARTAAGISGLVAIVQHDRGDQADAHRWFTIAAKAARESGDRRMTAWVLGRHALVGLNYGAPGQAARIAAQARREAGAHPSSAAALAAAVSARALAALGAGRGQAADTEGQAPPPDLVGAARGAALHLRQDPGACAPERGVGALHAVQVPAAQDPAVHGSGSSLSQERRRCGPT</sequence>
<accession>A0ABW2WLN4</accession>
<evidence type="ECO:0000313" key="3">
    <source>
        <dbReference type="EMBL" id="MFD0622269.1"/>
    </source>
</evidence>
<proteinExistence type="predicted"/>
<feature type="signal peptide" evidence="2">
    <location>
        <begin position="1"/>
        <end position="25"/>
    </location>
</feature>
<dbReference type="Proteomes" id="UP001596915">
    <property type="component" value="Unassembled WGS sequence"/>
</dbReference>
<evidence type="ECO:0000256" key="2">
    <source>
        <dbReference type="SAM" id="SignalP"/>
    </source>
</evidence>
<evidence type="ECO:0000313" key="4">
    <source>
        <dbReference type="Proteomes" id="UP001596915"/>
    </source>
</evidence>
<evidence type="ECO:0008006" key="5">
    <source>
        <dbReference type="Google" id="ProtNLM"/>
    </source>
</evidence>
<organism evidence="3 4">
    <name type="scientific">Streptomyces sanglieri</name>
    <dbReference type="NCBI Taxonomy" id="193460"/>
    <lineage>
        <taxon>Bacteria</taxon>
        <taxon>Bacillati</taxon>
        <taxon>Actinomycetota</taxon>
        <taxon>Actinomycetes</taxon>
        <taxon>Kitasatosporales</taxon>
        <taxon>Streptomycetaceae</taxon>
        <taxon>Streptomyces</taxon>
    </lineage>
</organism>
<keyword evidence="2" id="KW-0732">Signal</keyword>
<dbReference type="EMBL" id="JBHTGL010000005">
    <property type="protein sequence ID" value="MFD0622269.1"/>
    <property type="molecule type" value="Genomic_DNA"/>
</dbReference>
<reference evidence="4" key="1">
    <citation type="journal article" date="2019" name="Int. J. Syst. Evol. Microbiol.">
        <title>The Global Catalogue of Microorganisms (GCM) 10K type strain sequencing project: providing services to taxonomists for standard genome sequencing and annotation.</title>
        <authorList>
            <consortium name="The Broad Institute Genomics Platform"/>
            <consortium name="The Broad Institute Genome Sequencing Center for Infectious Disease"/>
            <person name="Wu L."/>
            <person name="Ma J."/>
        </authorList>
    </citation>
    <scope>NUCLEOTIDE SEQUENCE [LARGE SCALE GENOMIC DNA]</scope>
    <source>
        <strain evidence="4">JCM 12607</strain>
    </source>
</reference>
<feature type="chain" id="PRO_5047343933" description="Secreted protein" evidence="2">
    <location>
        <begin position="26"/>
        <end position="263"/>
    </location>
</feature>
<name>A0ABW2WLN4_9ACTN</name>
<evidence type="ECO:0000256" key="1">
    <source>
        <dbReference type="SAM" id="MobiDB-lite"/>
    </source>
</evidence>
<gene>
    <name evidence="3" type="ORF">ACFQ2K_04955</name>
</gene>
<keyword evidence="4" id="KW-1185">Reference proteome</keyword>